<organism evidence="2 4">
    <name type="scientific">Araneus ventricosus</name>
    <name type="common">Orbweaver spider</name>
    <name type="synonym">Epeira ventricosa</name>
    <dbReference type="NCBI Taxonomy" id="182803"/>
    <lineage>
        <taxon>Eukaryota</taxon>
        <taxon>Metazoa</taxon>
        <taxon>Ecdysozoa</taxon>
        <taxon>Arthropoda</taxon>
        <taxon>Chelicerata</taxon>
        <taxon>Arachnida</taxon>
        <taxon>Araneae</taxon>
        <taxon>Araneomorphae</taxon>
        <taxon>Entelegynae</taxon>
        <taxon>Araneoidea</taxon>
        <taxon>Araneidae</taxon>
        <taxon>Araneus</taxon>
    </lineage>
</organism>
<proteinExistence type="predicted"/>
<evidence type="ECO:0000256" key="1">
    <source>
        <dbReference type="SAM" id="MobiDB-lite"/>
    </source>
</evidence>
<evidence type="ECO:0000313" key="3">
    <source>
        <dbReference type="EMBL" id="GBN16755.1"/>
    </source>
</evidence>
<sequence>WRRPPLRPPLADQCWRKGGHRSKGSTKRLRIFQRGGRGRLRSSREEYGGRGLCQTIRWTKNRICLAWHTSSREVLFGVNEFLGYAGTSRDVFCLVRRDFVSVNECWENVLMV</sequence>
<feature type="non-terminal residue" evidence="2">
    <location>
        <position position="1"/>
    </location>
</feature>
<dbReference type="EMBL" id="BGPR01278071">
    <property type="protein sequence ID" value="GBN16447.1"/>
    <property type="molecule type" value="Genomic_DNA"/>
</dbReference>
<dbReference type="Proteomes" id="UP000499080">
    <property type="component" value="Unassembled WGS sequence"/>
</dbReference>
<reference evidence="2 4" key="1">
    <citation type="journal article" date="2019" name="Sci. Rep.">
        <title>Orb-weaving spider Araneus ventricosus genome elucidates the spidroin gene catalogue.</title>
        <authorList>
            <person name="Kono N."/>
            <person name="Nakamura H."/>
            <person name="Ohtoshi R."/>
            <person name="Moran D.A.P."/>
            <person name="Shinohara A."/>
            <person name="Yoshida Y."/>
            <person name="Fujiwara M."/>
            <person name="Mori M."/>
            <person name="Tomita M."/>
            <person name="Arakawa K."/>
        </authorList>
    </citation>
    <scope>NUCLEOTIDE SEQUENCE [LARGE SCALE GENOMIC DNA]</scope>
</reference>
<feature type="region of interest" description="Disordered" evidence="1">
    <location>
        <begin position="1"/>
        <end position="26"/>
    </location>
</feature>
<keyword evidence="4" id="KW-1185">Reference proteome</keyword>
<feature type="compositionally biased region" description="Basic residues" evidence="1">
    <location>
        <begin position="17"/>
        <end position="26"/>
    </location>
</feature>
<accession>A0A4Y2LSU3</accession>
<dbReference type="AlphaFoldDB" id="A0A4Y2LSU3"/>
<gene>
    <name evidence="3" type="ORF">AVEN_216585_1</name>
    <name evidence="2" type="ORF">AVEN_5315_1</name>
</gene>
<protein>
    <submittedName>
        <fullName evidence="2">Uncharacterized protein</fullName>
    </submittedName>
</protein>
<name>A0A4Y2LSU3_ARAVE</name>
<dbReference type="EMBL" id="BGPR01278191">
    <property type="protein sequence ID" value="GBN16755.1"/>
    <property type="molecule type" value="Genomic_DNA"/>
</dbReference>
<evidence type="ECO:0000313" key="4">
    <source>
        <dbReference type="Proteomes" id="UP000499080"/>
    </source>
</evidence>
<evidence type="ECO:0000313" key="2">
    <source>
        <dbReference type="EMBL" id="GBN16447.1"/>
    </source>
</evidence>
<comment type="caution">
    <text evidence="2">The sequence shown here is derived from an EMBL/GenBank/DDBJ whole genome shotgun (WGS) entry which is preliminary data.</text>
</comment>